<dbReference type="STRING" id="1514971.AUR64_13170"/>
<proteinExistence type="predicted"/>
<dbReference type="RefSeq" id="WP_058581925.1">
    <property type="nucleotide sequence ID" value="NZ_LOPU01000029.1"/>
</dbReference>
<evidence type="ECO:0000313" key="1">
    <source>
        <dbReference type="EMBL" id="KTG08773.1"/>
    </source>
</evidence>
<dbReference type="EMBL" id="LOPU01000029">
    <property type="protein sequence ID" value="KTG08773.1"/>
    <property type="molecule type" value="Genomic_DNA"/>
</dbReference>
<accession>A0A0W1R7A1</accession>
<sequence length="177" mass="19046">MDDHPLAGKETAWEAVVDDMEATAEAYREEGWETTELHPGDVLPLTGVDIGIDAGEEFDDGQGDTTQTAADDGWSGLDVLLPGNEFTAVESVVETSRFDESEVLRTQEDGVVLAVVVMKAAAQKQAVFVPLYYDIADIAGVANAARSAGRLELALRPLSNDQRVLFALDDPELLLPE</sequence>
<evidence type="ECO:0000313" key="2">
    <source>
        <dbReference type="Proteomes" id="UP000054387"/>
    </source>
</evidence>
<dbReference type="InterPro" id="IPR055951">
    <property type="entry name" value="DUF7529"/>
</dbReference>
<name>A0A0W1R7A1_9EURY</name>
<dbReference type="Proteomes" id="UP000054387">
    <property type="component" value="Unassembled WGS sequence"/>
</dbReference>
<comment type="caution">
    <text evidence="1">The sequence shown here is derived from an EMBL/GenBank/DDBJ whole genome shotgun (WGS) entry which is preliminary data.</text>
</comment>
<dbReference type="OrthoDB" id="325206at2157"/>
<keyword evidence="2" id="KW-1185">Reference proteome</keyword>
<dbReference type="Pfam" id="PF24373">
    <property type="entry name" value="DUF7529"/>
    <property type="match status" value="1"/>
</dbReference>
<gene>
    <name evidence="1" type="ORF">AUR64_13170</name>
</gene>
<protein>
    <submittedName>
        <fullName evidence="1">Uncharacterized protein</fullName>
    </submittedName>
</protein>
<reference evidence="1 2" key="1">
    <citation type="submission" date="2015-12" db="EMBL/GenBank/DDBJ databases">
        <title>Haloprofundus marisrubri gen. nov., sp. nov., an extremely halophilic archaeon isolated from the Discovery deep brine-seawater interface in the Red Sea.</title>
        <authorList>
            <person name="Zhang G."/>
            <person name="Stingl U."/>
            <person name="Rashid M."/>
        </authorList>
    </citation>
    <scope>NUCLEOTIDE SEQUENCE [LARGE SCALE GENOMIC DNA]</scope>
    <source>
        <strain evidence="1 2">SB9</strain>
    </source>
</reference>
<dbReference type="AlphaFoldDB" id="A0A0W1R7A1"/>
<organism evidence="1 2">
    <name type="scientific">Haloprofundus marisrubri</name>
    <dbReference type="NCBI Taxonomy" id="1514971"/>
    <lineage>
        <taxon>Archaea</taxon>
        <taxon>Methanobacteriati</taxon>
        <taxon>Methanobacteriota</taxon>
        <taxon>Stenosarchaea group</taxon>
        <taxon>Halobacteria</taxon>
        <taxon>Halobacteriales</taxon>
        <taxon>Haloferacaceae</taxon>
        <taxon>Haloprofundus</taxon>
    </lineage>
</organism>